<organism evidence="1 2">
    <name type="scientific">Glossina pallidipes</name>
    <name type="common">Tsetse fly</name>
    <dbReference type="NCBI Taxonomy" id="7398"/>
    <lineage>
        <taxon>Eukaryota</taxon>
        <taxon>Metazoa</taxon>
        <taxon>Ecdysozoa</taxon>
        <taxon>Arthropoda</taxon>
        <taxon>Hexapoda</taxon>
        <taxon>Insecta</taxon>
        <taxon>Pterygota</taxon>
        <taxon>Neoptera</taxon>
        <taxon>Endopterygota</taxon>
        <taxon>Diptera</taxon>
        <taxon>Brachycera</taxon>
        <taxon>Muscomorpha</taxon>
        <taxon>Hippoboscoidea</taxon>
        <taxon>Glossinidae</taxon>
        <taxon>Glossina</taxon>
    </lineage>
</organism>
<dbReference type="AlphaFoldDB" id="A0A1B0A959"/>
<keyword evidence="2" id="KW-1185">Reference proteome</keyword>
<proteinExistence type="predicted"/>
<evidence type="ECO:0000313" key="1">
    <source>
        <dbReference type="EnsemblMetazoa" id="GPAI038246-PA"/>
    </source>
</evidence>
<dbReference type="VEuPathDB" id="VectorBase:GPAI038246"/>
<dbReference type="EnsemblMetazoa" id="GPAI038246-RA">
    <property type="protein sequence ID" value="GPAI038246-PA"/>
    <property type="gene ID" value="GPAI038246"/>
</dbReference>
<reference evidence="1" key="2">
    <citation type="submission" date="2020-05" db="UniProtKB">
        <authorList>
            <consortium name="EnsemblMetazoa"/>
        </authorList>
    </citation>
    <scope>IDENTIFICATION</scope>
    <source>
        <strain evidence="1">IAEA</strain>
    </source>
</reference>
<name>A0A1B0A959_GLOPL</name>
<accession>A0A1B0A959</accession>
<sequence length="70" mass="7626">MHKNSAYQKGRLTVMMAKHCALLNKLGVKDLNCGDVTFTKFPFELVEHTSVSGVIITDKIIAKAAIIPAP</sequence>
<dbReference type="Proteomes" id="UP000092445">
    <property type="component" value="Unassembled WGS sequence"/>
</dbReference>
<reference evidence="2" key="1">
    <citation type="submission" date="2014-03" db="EMBL/GenBank/DDBJ databases">
        <authorList>
            <person name="Aksoy S."/>
            <person name="Warren W."/>
            <person name="Wilson R.K."/>
        </authorList>
    </citation>
    <scope>NUCLEOTIDE SEQUENCE [LARGE SCALE GENOMIC DNA]</scope>
    <source>
        <strain evidence="2">IAEA</strain>
    </source>
</reference>
<protein>
    <submittedName>
        <fullName evidence="1">Uncharacterized protein</fullName>
    </submittedName>
</protein>
<evidence type="ECO:0000313" key="2">
    <source>
        <dbReference type="Proteomes" id="UP000092445"/>
    </source>
</evidence>